<dbReference type="GO" id="GO:0005739">
    <property type="term" value="C:mitochondrion"/>
    <property type="evidence" value="ECO:0007669"/>
    <property type="project" value="UniProtKB-SubCell"/>
</dbReference>
<dbReference type="InterPro" id="IPR048280">
    <property type="entry name" value="COX6B-like"/>
</dbReference>
<sequence>QLKTTPFDPRFPQTNQAKHCYTRYNEFHKCQAENGEGAEECEPLAKFYRSICPTEWTEKWNEEREEGTWPGRY</sequence>
<dbReference type="PANTHER" id="PTHR46281:SF8">
    <property type="entry name" value="CYTOCHROME C OXIDASE SUBUNIT 12, MITOCHONDRIAL"/>
    <property type="match status" value="1"/>
</dbReference>
<keyword evidence="3" id="KW-1015">Disulfide bond</keyword>
<dbReference type="STRING" id="436017.A4S928"/>
<reference evidence="4 5" key="1">
    <citation type="journal article" date="2007" name="Proc. Natl. Acad. Sci. U.S.A.">
        <title>The tiny eukaryote Ostreococcus provides genomic insights into the paradox of plankton speciation.</title>
        <authorList>
            <person name="Palenik B."/>
            <person name="Grimwood J."/>
            <person name="Aerts A."/>
            <person name="Rouze P."/>
            <person name="Salamov A."/>
            <person name="Putnam N."/>
            <person name="Dupont C."/>
            <person name="Jorgensen R."/>
            <person name="Derelle E."/>
            <person name="Rombauts S."/>
            <person name="Zhou K."/>
            <person name="Otillar R."/>
            <person name="Merchant S.S."/>
            <person name="Podell S."/>
            <person name="Gaasterland T."/>
            <person name="Napoli C."/>
            <person name="Gendler K."/>
            <person name="Manuell A."/>
            <person name="Tai V."/>
            <person name="Vallon O."/>
            <person name="Piganeau G."/>
            <person name="Jancek S."/>
            <person name="Heijde M."/>
            <person name="Jabbari K."/>
            <person name="Bowler C."/>
            <person name="Lohr M."/>
            <person name="Robbens S."/>
            <person name="Werner G."/>
            <person name="Dubchak I."/>
            <person name="Pazour G.J."/>
            <person name="Ren Q."/>
            <person name="Paulsen I."/>
            <person name="Delwiche C."/>
            <person name="Schmutz J."/>
            <person name="Rokhsar D."/>
            <person name="Van de Peer Y."/>
            <person name="Moreau H."/>
            <person name="Grigoriev I.V."/>
        </authorList>
    </citation>
    <scope>NUCLEOTIDE SEQUENCE [LARGE SCALE GENOMIC DNA]</scope>
    <source>
        <strain evidence="4 5">CCE9901</strain>
    </source>
</reference>
<dbReference type="InterPro" id="IPR003213">
    <property type="entry name" value="Cyt_c_oxidase_su6B"/>
</dbReference>
<dbReference type="PANTHER" id="PTHR46281">
    <property type="entry name" value="CYTOCHROME C OXIDASE SUBUNIT 6B"/>
    <property type="match status" value="1"/>
</dbReference>
<dbReference type="HOGENOM" id="CLU_133964_2_0_1"/>
<evidence type="ECO:0000256" key="3">
    <source>
        <dbReference type="ARBA" id="ARBA00023157"/>
    </source>
</evidence>
<protein>
    <submittedName>
        <fullName evidence="4">Uncharacterized protein</fullName>
    </submittedName>
</protein>
<dbReference type="OMA" id="NEWIAKW"/>
<organism evidence="4 5">
    <name type="scientific">Ostreococcus lucimarinus (strain CCE9901)</name>
    <dbReference type="NCBI Taxonomy" id="436017"/>
    <lineage>
        <taxon>Eukaryota</taxon>
        <taxon>Viridiplantae</taxon>
        <taxon>Chlorophyta</taxon>
        <taxon>Mamiellophyceae</taxon>
        <taxon>Mamiellales</taxon>
        <taxon>Bathycoccaceae</taxon>
        <taxon>Ostreococcus</taxon>
    </lineage>
</organism>
<dbReference type="eggNOG" id="KOG3057">
    <property type="taxonomic scope" value="Eukaryota"/>
</dbReference>
<dbReference type="SUPFAM" id="SSF47694">
    <property type="entry name" value="Cytochrome c oxidase subunit h"/>
    <property type="match status" value="1"/>
</dbReference>
<keyword evidence="5" id="KW-1185">Reference proteome</keyword>
<feature type="non-terminal residue" evidence="4">
    <location>
        <position position="1"/>
    </location>
</feature>
<comment type="subcellular location">
    <subcellularLocation>
        <location evidence="1">Mitochondrion</location>
    </subcellularLocation>
</comment>
<proteinExistence type="predicted"/>
<dbReference type="GeneID" id="5006033"/>
<dbReference type="RefSeq" id="XP_001421861.1">
    <property type="nucleotide sequence ID" value="XM_001421824.1"/>
</dbReference>
<dbReference type="Proteomes" id="UP000001568">
    <property type="component" value="Chromosome 16"/>
</dbReference>
<evidence type="ECO:0000256" key="1">
    <source>
        <dbReference type="ARBA" id="ARBA00004173"/>
    </source>
</evidence>
<dbReference type="Gramene" id="ABP00155">
    <property type="protein sequence ID" value="ABP00155"/>
    <property type="gene ID" value="OSTLU_37791"/>
</dbReference>
<dbReference type="OrthoDB" id="1107506at2759"/>
<name>A4S928_OSTLU</name>
<dbReference type="EMBL" id="CP000596">
    <property type="protein sequence ID" value="ABP00155.1"/>
    <property type="molecule type" value="Genomic_DNA"/>
</dbReference>
<dbReference type="KEGG" id="olu:OSTLU_37791"/>
<dbReference type="Pfam" id="PF02297">
    <property type="entry name" value="COX6B"/>
    <property type="match status" value="1"/>
</dbReference>
<evidence type="ECO:0000256" key="2">
    <source>
        <dbReference type="ARBA" id="ARBA00023128"/>
    </source>
</evidence>
<keyword evidence="2" id="KW-0496">Mitochondrion</keyword>
<dbReference type="Gene3D" id="1.10.10.140">
    <property type="entry name" value="Cytochrome c oxidase, subunit VIb"/>
    <property type="match status" value="1"/>
</dbReference>
<evidence type="ECO:0000313" key="5">
    <source>
        <dbReference type="Proteomes" id="UP000001568"/>
    </source>
</evidence>
<accession>A4S928</accession>
<dbReference type="AlphaFoldDB" id="A4S928"/>
<dbReference type="CDD" id="cd00926">
    <property type="entry name" value="Cyt_c_Oxidase_VIb"/>
    <property type="match status" value="1"/>
</dbReference>
<dbReference type="GO" id="GO:0045277">
    <property type="term" value="C:respiratory chain complex IV"/>
    <property type="evidence" value="ECO:0007669"/>
    <property type="project" value="InterPro"/>
</dbReference>
<dbReference type="InterPro" id="IPR036549">
    <property type="entry name" value="CX6/COA6-like_sf"/>
</dbReference>
<gene>
    <name evidence="4" type="ORF">OSTLU_37791</name>
</gene>
<dbReference type="PROSITE" id="PS51808">
    <property type="entry name" value="CHCH"/>
    <property type="match status" value="1"/>
</dbReference>
<evidence type="ECO:0000313" key="4">
    <source>
        <dbReference type="EMBL" id="ABP00155.1"/>
    </source>
</evidence>